<organism evidence="1 2">
    <name type="scientific">Scleropages formosus</name>
    <name type="common">Asian bonytongue</name>
    <name type="synonym">Osteoglossum formosum</name>
    <dbReference type="NCBI Taxonomy" id="113540"/>
    <lineage>
        <taxon>Eukaryota</taxon>
        <taxon>Metazoa</taxon>
        <taxon>Chordata</taxon>
        <taxon>Craniata</taxon>
        <taxon>Vertebrata</taxon>
        <taxon>Euteleostomi</taxon>
        <taxon>Actinopterygii</taxon>
        <taxon>Neopterygii</taxon>
        <taxon>Teleostei</taxon>
        <taxon>Osteoglossocephala</taxon>
        <taxon>Osteoglossomorpha</taxon>
        <taxon>Osteoglossiformes</taxon>
        <taxon>Osteoglossidae</taxon>
        <taxon>Scleropages</taxon>
    </lineage>
</organism>
<dbReference type="GO" id="GO:0045296">
    <property type="term" value="F:cadherin binding"/>
    <property type="evidence" value="ECO:0007669"/>
    <property type="project" value="TreeGrafter"/>
</dbReference>
<dbReference type="PANTHER" id="PTHR23169:SF20">
    <property type="entry name" value="PLECTIN"/>
    <property type="match status" value="1"/>
</dbReference>
<dbReference type="GO" id="GO:0030506">
    <property type="term" value="F:ankyrin binding"/>
    <property type="evidence" value="ECO:0007669"/>
    <property type="project" value="TreeGrafter"/>
</dbReference>
<dbReference type="GO" id="GO:0042383">
    <property type="term" value="C:sarcolemma"/>
    <property type="evidence" value="ECO:0007669"/>
    <property type="project" value="TreeGrafter"/>
</dbReference>
<dbReference type="GO" id="GO:0005925">
    <property type="term" value="C:focal adhesion"/>
    <property type="evidence" value="ECO:0007669"/>
    <property type="project" value="TreeGrafter"/>
</dbReference>
<dbReference type="AlphaFoldDB" id="A0A0P7XHN0"/>
<reference evidence="1 2" key="1">
    <citation type="submission" date="2015-08" db="EMBL/GenBank/DDBJ databases">
        <title>The genome of the Asian arowana (Scleropages formosus).</title>
        <authorList>
            <person name="Tan M.H."/>
            <person name="Gan H.M."/>
            <person name="Croft L.J."/>
            <person name="Austin C.M."/>
        </authorList>
    </citation>
    <scope>NUCLEOTIDE SEQUENCE [LARGE SCALE GENOMIC DNA]</scope>
    <source>
        <strain evidence="1">Aro1</strain>
    </source>
</reference>
<dbReference type="InterPro" id="IPR043197">
    <property type="entry name" value="Plakin"/>
</dbReference>
<sequence>MPRVPDVQDGVKANELELRWQEYYELVTVLLQWIRRYVVLFEERKFPGSYEEIEILWRQFLKFKETELPAKEADKNRSKLIFSSFESAVQAGQVKVPPGYHPIDVEKEWGRLHIAILERERLLRVEFER</sequence>
<dbReference type="GO" id="GO:0048471">
    <property type="term" value="C:perinuclear region of cytoplasm"/>
    <property type="evidence" value="ECO:0007669"/>
    <property type="project" value="TreeGrafter"/>
</dbReference>
<evidence type="ECO:0000313" key="1">
    <source>
        <dbReference type="EMBL" id="KPP75884.1"/>
    </source>
</evidence>
<gene>
    <name evidence="1" type="ORF">Z043_104827</name>
</gene>
<dbReference type="GO" id="GO:0030056">
    <property type="term" value="C:hemidesmosome"/>
    <property type="evidence" value="ECO:0007669"/>
    <property type="project" value="TreeGrafter"/>
</dbReference>
<dbReference type="GO" id="GO:0042060">
    <property type="term" value="P:wound healing"/>
    <property type="evidence" value="ECO:0007669"/>
    <property type="project" value="TreeGrafter"/>
</dbReference>
<dbReference type="EMBL" id="JARO02001298">
    <property type="protein sequence ID" value="KPP75884.1"/>
    <property type="molecule type" value="Genomic_DNA"/>
</dbReference>
<dbReference type="Proteomes" id="UP000034805">
    <property type="component" value="Unassembled WGS sequence"/>
</dbReference>
<dbReference type="Gene3D" id="1.20.58.60">
    <property type="match status" value="1"/>
</dbReference>
<name>A0A0P7XHN0_SCLFO</name>
<protein>
    <submittedName>
        <fullName evidence="1">Uncharacterized protein</fullName>
    </submittedName>
</protein>
<dbReference type="GO" id="GO:0005882">
    <property type="term" value="C:intermediate filament"/>
    <property type="evidence" value="ECO:0007669"/>
    <property type="project" value="TreeGrafter"/>
</dbReference>
<comment type="caution">
    <text evidence="1">The sequence shown here is derived from an EMBL/GenBank/DDBJ whole genome shotgun (WGS) entry which is preliminary data.</text>
</comment>
<dbReference type="GO" id="GO:0008307">
    <property type="term" value="F:structural constituent of muscle"/>
    <property type="evidence" value="ECO:0007669"/>
    <property type="project" value="TreeGrafter"/>
</dbReference>
<dbReference type="SUPFAM" id="SSF46966">
    <property type="entry name" value="Spectrin repeat"/>
    <property type="match status" value="1"/>
</dbReference>
<dbReference type="GO" id="GO:0045104">
    <property type="term" value="P:intermediate filament cytoskeleton organization"/>
    <property type="evidence" value="ECO:0007669"/>
    <property type="project" value="InterPro"/>
</dbReference>
<accession>A0A0P7XHN0</accession>
<dbReference type="GO" id="GO:0005200">
    <property type="term" value="F:structural constituent of cytoskeleton"/>
    <property type="evidence" value="ECO:0007669"/>
    <property type="project" value="TreeGrafter"/>
</dbReference>
<dbReference type="GO" id="GO:0031581">
    <property type="term" value="P:hemidesmosome assembly"/>
    <property type="evidence" value="ECO:0007669"/>
    <property type="project" value="TreeGrafter"/>
</dbReference>
<proteinExistence type="predicted"/>
<dbReference type="FunFam" id="1.20.58.60:FF:000036">
    <property type="entry name" value="Plectin a"/>
    <property type="match status" value="1"/>
</dbReference>
<dbReference type="PANTHER" id="PTHR23169">
    <property type="entry name" value="ENVOPLAKIN"/>
    <property type="match status" value="1"/>
</dbReference>
<evidence type="ECO:0000313" key="2">
    <source>
        <dbReference type="Proteomes" id="UP000034805"/>
    </source>
</evidence>